<dbReference type="InterPro" id="IPR015946">
    <property type="entry name" value="KH_dom-like_a/b"/>
</dbReference>
<dbReference type="Proteomes" id="UP000185544">
    <property type="component" value="Chromosome"/>
</dbReference>
<dbReference type="Gene3D" id="3.30.300.20">
    <property type="match status" value="1"/>
</dbReference>
<organism evidence="3 4">
    <name type="scientific">Pajaroellobacter abortibovis</name>
    <dbReference type="NCBI Taxonomy" id="1882918"/>
    <lineage>
        <taxon>Bacteria</taxon>
        <taxon>Pseudomonadati</taxon>
        <taxon>Myxococcota</taxon>
        <taxon>Polyangia</taxon>
        <taxon>Polyangiales</taxon>
        <taxon>Polyangiaceae</taxon>
    </lineage>
</organism>
<proteinExistence type="predicted"/>
<name>A0A1L6MY28_9BACT</name>
<keyword evidence="1" id="KW-0694">RNA-binding</keyword>
<dbReference type="SUPFAM" id="SSF54814">
    <property type="entry name" value="Prokaryotic type KH domain (KH-domain type II)"/>
    <property type="match status" value="1"/>
</dbReference>
<evidence type="ECO:0000313" key="4">
    <source>
        <dbReference type="Proteomes" id="UP000185544"/>
    </source>
</evidence>
<keyword evidence="4" id="KW-1185">Reference proteome</keyword>
<dbReference type="AlphaFoldDB" id="A0A1L6MY28"/>
<sequence>MLFGIPCSPSSASTSLQALLFLKGINFQIGLSASSQPNLYENSLKLYDEIPYGVAVKVEEFEEKETCALLSIQIFVNRESHKKMIIGQGGSLLKRIGTDARKRLEELLGKQVMMCLQVQLSPFWYNDEERLRAMGYTPH</sequence>
<dbReference type="InterPro" id="IPR009019">
    <property type="entry name" value="KH_sf_prok-type"/>
</dbReference>
<gene>
    <name evidence="3" type="ORF">BCY86_06145</name>
</gene>
<protein>
    <recommendedName>
        <fullName evidence="2">KH type-2 domain-containing protein</fullName>
    </recommendedName>
</protein>
<dbReference type="STRING" id="1882918.BCY86_06145"/>
<accession>A0A1L6MY28</accession>
<reference evidence="3 4" key="1">
    <citation type="submission" date="2016-08" db="EMBL/GenBank/DDBJ databases">
        <title>Identification and validation of antigenic proteins from Pajaroellobacter abortibovis using de-novo genome sequence assembly and reverse vaccinology.</title>
        <authorList>
            <person name="Welly B.T."/>
            <person name="Miller M.R."/>
            <person name="Stott J.L."/>
            <person name="Blanchard M.T."/>
            <person name="Islas-Trejo A.D."/>
            <person name="O'Rourke S.M."/>
            <person name="Young A.E."/>
            <person name="Medrano J.F."/>
            <person name="Van Eenennaam A.L."/>
        </authorList>
    </citation>
    <scope>NUCLEOTIDE SEQUENCE [LARGE SCALE GENOMIC DNA]</scope>
    <source>
        <strain evidence="3 4">BTF92-0548A/99-0131</strain>
    </source>
</reference>
<dbReference type="Pfam" id="PF07650">
    <property type="entry name" value="KH_2"/>
    <property type="match status" value="1"/>
</dbReference>
<evidence type="ECO:0000256" key="1">
    <source>
        <dbReference type="ARBA" id="ARBA00022884"/>
    </source>
</evidence>
<dbReference type="PANTHER" id="PTHR42698:SF1">
    <property type="entry name" value="GTPASE ERA, MITOCHONDRIAL"/>
    <property type="match status" value="1"/>
</dbReference>
<dbReference type="PANTHER" id="PTHR42698">
    <property type="entry name" value="GTPASE ERA"/>
    <property type="match status" value="1"/>
</dbReference>
<dbReference type="GO" id="GO:0005525">
    <property type="term" value="F:GTP binding"/>
    <property type="evidence" value="ECO:0007669"/>
    <property type="project" value="InterPro"/>
</dbReference>
<dbReference type="OrthoDB" id="9805918at2"/>
<dbReference type="RefSeq" id="WP_075276973.1">
    <property type="nucleotide sequence ID" value="NZ_CP016908.1"/>
</dbReference>
<dbReference type="GO" id="GO:0005829">
    <property type="term" value="C:cytosol"/>
    <property type="evidence" value="ECO:0007669"/>
    <property type="project" value="TreeGrafter"/>
</dbReference>
<dbReference type="GO" id="GO:0043024">
    <property type="term" value="F:ribosomal small subunit binding"/>
    <property type="evidence" value="ECO:0007669"/>
    <property type="project" value="TreeGrafter"/>
</dbReference>
<dbReference type="GO" id="GO:0019843">
    <property type="term" value="F:rRNA binding"/>
    <property type="evidence" value="ECO:0007669"/>
    <property type="project" value="TreeGrafter"/>
</dbReference>
<dbReference type="InterPro" id="IPR005662">
    <property type="entry name" value="GTPase_Era-like"/>
</dbReference>
<evidence type="ECO:0000313" key="3">
    <source>
        <dbReference type="EMBL" id="APS00308.1"/>
    </source>
</evidence>
<dbReference type="GO" id="GO:0000028">
    <property type="term" value="P:ribosomal small subunit assembly"/>
    <property type="evidence" value="ECO:0007669"/>
    <property type="project" value="TreeGrafter"/>
</dbReference>
<dbReference type="CDD" id="cd22534">
    <property type="entry name" value="KH-II_Era"/>
    <property type="match status" value="1"/>
</dbReference>
<dbReference type="InterPro" id="IPR004044">
    <property type="entry name" value="KH_dom_type_2"/>
</dbReference>
<dbReference type="EMBL" id="CP016908">
    <property type="protein sequence ID" value="APS00308.1"/>
    <property type="molecule type" value="Genomic_DNA"/>
</dbReference>
<evidence type="ECO:0000259" key="2">
    <source>
        <dbReference type="Pfam" id="PF07650"/>
    </source>
</evidence>
<feature type="domain" description="KH type-2" evidence="2">
    <location>
        <begin position="49"/>
        <end position="113"/>
    </location>
</feature>
<dbReference type="KEGG" id="pabo:BCY86_06145"/>